<gene>
    <name evidence="10" type="ORF">GCM10010841_00360</name>
</gene>
<dbReference type="PRINTS" id="PR00919">
    <property type="entry name" value="THERMOPTASE"/>
</dbReference>
<comment type="cofactor">
    <cofactor evidence="2">
        <name>Mg(2+)</name>
        <dbReference type="ChEBI" id="CHEBI:18420"/>
    </cofactor>
</comment>
<comment type="cofactor">
    <cofactor evidence="3">
        <name>Zn(2+)</name>
        <dbReference type="ChEBI" id="CHEBI:29105"/>
    </cofactor>
</comment>
<keyword evidence="9" id="KW-0482">Metalloprotease</keyword>
<dbReference type="GO" id="GO:0004177">
    <property type="term" value="F:aminopeptidase activity"/>
    <property type="evidence" value="ECO:0007669"/>
    <property type="project" value="UniProtKB-KW"/>
</dbReference>
<dbReference type="InterPro" id="IPR052170">
    <property type="entry name" value="M29_Exopeptidase"/>
</dbReference>
<keyword evidence="11" id="KW-1185">Reference proteome</keyword>
<comment type="similarity">
    <text evidence="4">Belongs to the peptidase M29 family.</text>
</comment>
<evidence type="ECO:0000256" key="1">
    <source>
        <dbReference type="ARBA" id="ARBA00001941"/>
    </source>
</evidence>
<evidence type="ECO:0000256" key="2">
    <source>
        <dbReference type="ARBA" id="ARBA00001946"/>
    </source>
</evidence>
<dbReference type="Gene3D" id="3.40.1830.10">
    <property type="entry name" value="Thermophilic metalloprotease (M29)"/>
    <property type="match status" value="1"/>
</dbReference>
<dbReference type="EMBL" id="BMOM01000001">
    <property type="protein sequence ID" value="GGL95905.1"/>
    <property type="molecule type" value="Genomic_DNA"/>
</dbReference>
<protein>
    <submittedName>
        <fullName evidence="10">Aminopeptidase</fullName>
    </submittedName>
</protein>
<comment type="cofactor">
    <cofactor evidence="1">
        <name>Co(2+)</name>
        <dbReference type="ChEBI" id="CHEBI:48828"/>
    </cofactor>
</comment>
<dbReference type="Proteomes" id="UP000661918">
    <property type="component" value="Unassembled WGS sequence"/>
</dbReference>
<evidence type="ECO:0000256" key="4">
    <source>
        <dbReference type="ARBA" id="ARBA00008236"/>
    </source>
</evidence>
<evidence type="ECO:0000313" key="10">
    <source>
        <dbReference type="EMBL" id="GGL95905.1"/>
    </source>
</evidence>
<keyword evidence="6" id="KW-0645">Protease</keyword>
<proteinExistence type="inferred from homology"/>
<evidence type="ECO:0000256" key="9">
    <source>
        <dbReference type="ARBA" id="ARBA00023049"/>
    </source>
</evidence>
<keyword evidence="7" id="KW-0479">Metal-binding</keyword>
<dbReference type="InterPro" id="IPR000787">
    <property type="entry name" value="Peptidase_M29"/>
</dbReference>
<evidence type="ECO:0000256" key="5">
    <source>
        <dbReference type="ARBA" id="ARBA00022438"/>
    </source>
</evidence>
<evidence type="ECO:0000256" key="8">
    <source>
        <dbReference type="ARBA" id="ARBA00022801"/>
    </source>
</evidence>
<dbReference type="PANTHER" id="PTHR34448">
    <property type="entry name" value="AMINOPEPTIDASE"/>
    <property type="match status" value="1"/>
</dbReference>
<evidence type="ECO:0000313" key="11">
    <source>
        <dbReference type="Proteomes" id="UP000661918"/>
    </source>
</evidence>
<keyword evidence="5 10" id="KW-0031">Aminopeptidase</keyword>
<name>A0ABQ2GHH9_9DEIO</name>
<organism evidence="10 11">
    <name type="scientific">Deinococcus aerophilus</name>
    <dbReference type="NCBI Taxonomy" id="522488"/>
    <lineage>
        <taxon>Bacteria</taxon>
        <taxon>Thermotogati</taxon>
        <taxon>Deinococcota</taxon>
        <taxon>Deinococci</taxon>
        <taxon>Deinococcales</taxon>
        <taxon>Deinococcaceae</taxon>
        <taxon>Deinococcus</taxon>
    </lineage>
</organism>
<accession>A0ABQ2GHH9</accession>
<keyword evidence="8" id="KW-0378">Hydrolase</keyword>
<evidence type="ECO:0000256" key="7">
    <source>
        <dbReference type="ARBA" id="ARBA00022723"/>
    </source>
</evidence>
<comment type="caution">
    <text evidence="10">The sequence shown here is derived from an EMBL/GenBank/DDBJ whole genome shotgun (WGS) entry which is preliminary data.</text>
</comment>
<dbReference type="Pfam" id="PF02073">
    <property type="entry name" value="Peptidase_M29"/>
    <property type="match status" value="1"/>
</dbReference>
<dbReference type="RefSeq" id="WP_188900112.1">
    <property type="nucleotide sequence ID" value="NZ_BMOM01000001.1"/>
</dbReference>
<reference evidence="11" key="1">
    <citation type="journal article" date="2019" name="Int. J. Syst. Evol. Microbiol.">
        <title>The Global Catalogue of Microorganisms (GCM) 10K type strain sequencing project: providing services to taxonomists for standard genome sequencing and annotation.</title>
        <authorList>
            <consortium name="The Broad Institute Genomics Platform"/>
            <consortium name="The Broad Institute Genome Sequencing Center for Infectious Disease"/>
            <person name="Wu L."/>
            <person name="Ma J."/>
        </authorList>
    </citation>
    <scope>NUCLEOTIDE SEQUENCE [LARGE SCALE GENOMIC DNA]</scope>
    <source>
        <strain evidence="11">JCM 15443</strain>
    </source>
</reference>
<dbReference type="SUPFAM" id="SSF144052">
    <property type="entry name" value="Thermophilic metalloprotease-like"/>
    <property type="match status" value="1"/>
</dbReference>
<sequence>MTSQPVAASPSTEFQARLARYAELLVRTGVNVPEGGKVLVNAPVEAAELARLVARAAYRAGAADVRVNYNDPHLALALYEDGSEAAVEYLPAWLSEESQHMVADGYAFISIVGSDPSLLAGVNTERVARRNKLQAQATRAVSEAIGSFQVNWTVAAMATPAWAKRVYPRLPEDEAVARLWTDIFQVTRADAPDPVAAWDAHLAQLSRLTALLTDKQYRALHFRNGLGTDLTVGLADNHLWQGGGEAAKNGIYGVPNLPTDEVFTAPHRERVDGVAVASKALSARGQLIEGIRVRFEGGRAVEVSAATGEATLQALIGTDDGAARLGEVALVPASAPVAQTGTLFLNTLFDENAASHIALGRCYPTNVRGGEDEDTLRAAGGNDSLIHVDWMIGTPDTDVDGITADGGREPLMRAGEWVMEGL</sequence>
<dbReference type="InterPro" id="IPR035097">
    <property type="entry name" value="M29_N-terminal"/>
</dbReference>
<dbReference type="PANTHER" id="PTHR34448:SF3">
    <property type="entry name" value="AMINOPEPTIDASE AMPS"/>
    <property type="match status" value="1"/>
</dbReference>
<evidence type="ECO:0000256" key="3">
    <source>
        <dbReference type="ARBA" id="ARBA00001947"/>
    </source>
</evidence>
<evidence type="ECO:0000256" key="6">
    <source>
        <dbReference type="ARBA" id="ARBA00022670"/>
    </source>
</evidence>